<keyword evidence="3" id="KW-1185">Reference proteome</keyword>
<dbReference type="PROSITE" id="PS50181">
    <property type="entry name" value="FBOX"/>
    <property type="match status" value="1"/>
</dbReference>
<organism evidence="2 3">
    <name type="scientific">Botryobasidium botryosum (strain FD-172 SS1)</name>
    <dbReference type="NCBI Taxonomy" id="930990"/>
    <lineage>
        <taxon>Eukaryota</taxon>
        <taxon>Fungi</taxon>
        <taxon>Dikarya</taxon>
        <taxon>Basidiomycota</taxon>
        <taxon>Agaricomycotina</taxon>
        <taxon>Agaricomycetes</taxon>
        <taxon>Cantharellales</taxon>
        <taxon>Botryobasidiaceae</taxon>
        <taxon>Botryobasidium</taxon>
    </lineage>
</organism>
<dbReference type="Pfam" id="PF12937">
    <property type="entry name" value="F-box-like"/>
    <property type="match status" value="1"/>
</dbReference>
<evidence type="ECO:0000313" key="2">
    <source>
        <dbReference type="EMBL" id="KDQ17799.1"/>
    </source>
</evidence>
<dbReference type="InParanoid" id="A0A067MQF8"/>
<dbReference type="Gene3D" id="1.20.1280.50">
    <property type="match status" value="1"/>
</dbReference>
<name>A0A067MQF8_BOTB1</name>
<dbReference type="InterPro" id="IPR001810">
    <property type="entry name" value="F-box_dom"/>
</dbReference>
<dbReference type="HOGENOM" id="CLU_024199_1_2_1"/>
<dbReference type="AlphaFoldDB" id="A0A067MQF8"/>
<dbReference type="STRING" id="930990.A0A067MQF8"/>
<proteinExistence type="predicted"/>
<reference evidence="3" key="1">
    <citation type="journal article" date="2014" name="Proc. Natl. Acad. Sci. U.S.A.">
        <title>Extensive sampling of basidiomycete genomes demonstrates inadequacy of the white-rot/brown-rot paradigm for wood decay fungi.</title>
        <authorList>
            <person name="Riley R."/>
            <person name="Salamov A.A."/>
            <person name="Brown D.W."/>
            <person name="Nagy L.G."/>
            <person name="Floudas D."/>
            <person name="Held B.W."/>
            <person name="Levasseur A."/>
            <person name="Lombard V."/>
            <person name="Morin E."/>
            <person name="Otillar R."/>
            <person name="Lindquist E.A."/>
            <person name="Sun H."/>
            <person name="LaButti K.M."/>
            <person name="Schmutz J."/>
            <person name="Jabbour D."/>
            <person name="Luo H."/>
            <person name="Baker S.E."/>
            <person name="Pisabarro A.G."/>
            <person name="Walton J.D."/>
            <person name="Blanchette R.A."/>
            <person name="Henrissat B."/>
            <person name="Martin F."/>
            <person name="Cullen D."/>
            <person name="Hibbett D.S."/>
            <person name="Grigoriev I.V."/>
        </authorList>
    </citation>
    <scope>NUCLEOTIDE SEQUENCE [LARGE SCALE GENOMIC DNA]</scope>
    <source>
        <strain evidence="3">FD-172 SS1</strain>
    </source>
</reference>
<evidence type="ECO:0000259" key="1">
    <source>
        <dbReference type="PROSITE" id="PS50181"/>
    </source>
</evidence>
<dbReference type="OrthoDB" id="8048523at2759"/>
<gene>
    <name evidence="2" type="ORF">BOTBODRAFT_29955</name>
</gene>
<dbReference type="SUPFAM" id="SSF81383">
    <property type="entry name" value="F-box domain"/>
    <property type="match status" value="1"/>
</dbReference>
<dbReference type="EMBL" id="KL198023">
    <property type="protein sequence ID" value="KDQ17799.1"/>
    <property type="molecule type" value="Genomic_DNA"/>
</dbReference>
<protein>
    <recommendedName>
        <fullName evidence="1">F-box domain-containing protein</fullName>
    </recommendedName>
</protein>
<dbReference type="InterPro" id="IPR032675">
    <property type="entry name" value="LRR_dom_sf"/>
</dbReference>
<dbReference type="InterPro" id="IPR036047">
    <property type="entry name" value="F-box-like_dom_sf"/>
</dbReference>
<feature type="domain" description="F-box" evidence="1">
    <location>
        <begin position="84"/>
        <end position="140"/>
    </location>
</feature>
<evidence type="ECO:0000313" key="3">
    <source>
        <dbReference type="Proteomes" id="UP000027195"/>
    </source>
</evidence>
<dbReference type="Gene3D" id="3.80.10.10">
    <property type="entry name" value="Ribonuclease Inhibitor"/>
    <property type="match status" value="1"/>
</dbReference>
<dbReference type="SUPFAM" id="SSF52047">
    <property type="entry name" value="RNI-like"/>
    <property type="match status" value="1"/>
</dbReference>
<dbReference type="Proteomes" id="UP000027195">
    <property type="component" value="Unassembled WGS sequence"/>
</dbReference>
<sequence length="591" mass="65423">MDSMTFDAASQLVQMLSEQLEAHRNTDVDVVPERGDIIPASDDSTRWIFDEWEAIERAQDSMLDVINTYTIPRISKLRSHYNHTTRIYRLPFEILVSVFRFVVDSDASELPSARPPLQLAGVSRRWREVVLGTPTLWARIGTEAGASGDLINIFLARSKVAALDVGLAIDDEDSDLVRFPTLRSDPKSHHHQCVHRVLEALSPHTSRLRSLSFENVPAFHDYPLSPAPQLEVLRYVGRRTPAGSHMCFAPTNIFAGHTPRLRDLKLESVHIPLTSLIYTGLTRLHLENIYYGSSATHDLIHALKACPLLEELTLLYIIFNEATDEHPTSSSVHEPVTLAMLRSIAIHPGTLASKVFTSIVVPSSSLLVLPLCNYEDFNSVVSKARGNLKNLARICSLHLRYLSSMQTRHIDYPGPGYGFLGETASKNGLTLLQIPISRQGGGGRDTLFPSISQFFALQIETLSLTGMPGALFLTVSHCFAILSDLTGLTKLSLESCASAGSFLKALVVTPTSHLCPRLAKLCLAYISGLDDALIETVKSRGSLGDNRAGRLRKVTLAECPLADECIEVLKNYVQVKVRLRALHLPFRRVLR</sequence>
<accession>A0A067MQF8</accession>